<evidence type="ECO:0008006" key="3">
    <source>
        <dbReference type="Google" id="ProtNLM"/>
    </source>
</evidence>
<proteinExistence type="predicted"/>
<dbReference type="Proteomes" id="UP000257109">
    <property type="component" value="Unassembled WGS sequence"/>
</dbReference>
<accession>A0A371GIN4</accession>
<gene>
    <name evidence="1" type="ORF">CR513_27721</name>
</gene>
<sequence>MRNARFLEEVDFEKEENIRNVVFEKKFINDIGQVLIPITVEETTPTRHAISNDYIVLLQEHEDDIGLIEDDPINFCQATQSSNSNKWIDVMKDEMKSVQDNDVWDLIKLPEDTKRSFSRYPKVVTRVLYQQNLR</sequence>
<evidence type="ECO:0000313" key="2">
    <source>
        <dbReference type="Proteomes" id="UP000257109"/>
    </source>
</evidence>
<dbReference type="AlphaFoldDB" id="A0A371GIN4"/>
<protein>
    <recommendedName>
        <fullName evidence="3">Copia protein</fullName>
    </recommendedName>
</protein>
<dbReference type="OrthoDB" id="411615at2759"/>
<name>A0A371GIN4_MUCPR</name>
<keyword evidence="2" id="KW-1185">Reference proteome</keyword>
<evidence type="ECO:0000313" key="1">
    <source>
        <dbReference type="EMBL" id="RDX90409.1"/>
    </source>
</evidence>
<reference evidence="1" key="1">
    <citation type="submission" date="2018-05" db="EMBL/GenBank/DDBJ databases">
        <title>Draft genome of Mucuna pruriens seed.</title>
        <authorList>
            <person name="Nnadi N.E."/>
            <person name="Vos R."/>
            <person name="Hasami M.H."/>
            <person name="Devisetty U.K."/>
            <person name="Aguiy J.C."/>
        </authorList>
    </citation>
    <scope>NUCLEOTIDE SEQUENCE [LARGE SCALE GENOMIC DNA]</scope>
    <source>
        <strain evidence="1">JCA_2017</strain>
    </source>
</reference>
<dbReference type="EMBL" id="QJKJ01005406">
    <property type="protein sequence ID" value="RDX90409.1"/>
    <property type="molecule type" value="Genomic_DNA"/>
</dbReference>
<comment type="caution">
    <text evidence="1">The sequence shown here is derived from an EMBL/GenBank/DDBJ whole genome shotgun (WGS) entry which is preliminary data.</text>
</comment>
<organism evidence="1 2">
    <name type="scientific">Mucuna pruriens</name>
    <name type="common">Velvet bean</name>
    <name type="synonym">Dolichos pruriens</name>
    <dbReference type="NCBI Taxonomy" id="157652"/>
    <lineage>
        <taxon>Eukaryota</taxon>
        <taxon>Viridiplantae</taxon>
        <taxon>Streptophyta</taxon>
        <taxon>Embryophyta</taxon>
        <taxon>Tracheophyta</taxon>
        <taxon>Spermatophyta</taxon>
        <taxon>Magnoliopsida</taxon>
        <taxon>eudicotyledons</taxon>
        <taxon>Gunneridae</taxon>
        <taxon>Pentapetalae</taxon>
        <taxon>rosids</taxon>
        <taxon>fabids</taxon>
        <taxon>Fabales</taxon>
        <taxon>Fabaceae</taxon>
        <taxon>Papilionoideae</taxon>
        <taxon>50 kb inversion clade</taxon>
        <taxon>NPAAA clade</taxon>
        <taxon>indigoferoid/millettioid clade</taxon>
        <taxon>Phaseoleae</taxon>
        <taxon>Mucuna</taxon>
    </lineage>
</organism>
<feature type="non-terminal residue" evidence="1">
    <location>
        <position position="1"/>
    </location>
</feature>